<organism evidence="4 5">
    <name type="scientific">Talaromyces atroroseus</name>
    <dbReference type="NCBI Taxonomy" id="1441469"/>
    <lineage>
        <taxon>Eukaryota</taxon>
        <taxon>Fungi</taxon>
        <taxon>Dikarya</taxon>
        <taxon>Ascomycota</taxon>
        <taxon>Pezizomycotina</taxon>
        <taxon>Eurotiomycetes</taxon>
        <taxon>Eurotiomycetidae</taxon>
        <taxon>Eurotiales</taxon>
        <taxon>Trichocomaceae</taxon>
        <taxon>Talaromyces</taxon>
        <taxon>Talaromyces sect. Trachyspermi</taxon>
    </lineage>
</organism>
<evidence type="ECO:0000256" key="1">
    <source>
        <dbReference type="ARBA" id="ARBA00022490"/>
    </source>
</evidence>
<dbReference type="GO" id="GO:0002143">
    <property type="term" value="P:tRNA wobble position uridine thiolation"/>
    <property type="evidence" value="ECO:0007669"/>
    <property type="project" value="TreeGrafter"/>
</dbReference>
<comment type="subcellular location">
    <subcellularLocation>
        <location evidence="3">Cytoplasm</location>
    </subcellularLocation>
</comment>
<dbReference type="AlphaFoldDB" id="A0A225AZJ0"/>
<evidence type="ECO:0000313" key="5">
    <source>
        <dbReference type="Proteomes" id="UP000214365"/>
    </source>
</evidence>
<keyword evidence="1 3" id="KW-0963">Cytoplasm</keyword>
<comment type="caution">
    <text evidence="4">The sequence shown here is derived from an EMBL/GenBank/DDBJ whole genome shotgun (WGS) entry which is preliminary data.</text>
</comment>
<gene>
    <name evidence="3" type="primary">NCS2</name>
    <name evidence="3" type="synonym">CTU2</name>
    <name evidence="4" type="ORF">UA08_03526</name>
</gene>
<comment type="function">
    <text evidence="3">Plays a central role in 2-thiolation of mcm(5)S(2)U at tRNA wobble positions of tRNA(Lys), tRNA(Glu) and tRNA(Gln). May act by forming a heterodimer with NCS6 that ligates sulfur from thiocarboxylated URM1 onto the uridine of tRNAs at wobble position. Prior mcm(5) tRNA modification by the elongator complex is required for 2-thiolation. May also be involved in protein urmylation.</text>
</comment>
<dbReference type="Pfam" id="PF10288">
    <property type="entry name" value="CTU2"/>
    <property type="match status" value="1"/>
</dbReference>
<keyword evidence="5" id="KW-1185">Reference proteome</keyword>
<dbReference type="GO" id="GO:0005829">
    <property type="term" value="C:cytosol"/>
    <property type="evidence" value="ECO:0007669"/>
    <property type="project" value="TreeGrafter"/>
</dbReference>
<dbReference type="Gene3D" id="3.40.50.620">
    <property type="entry name" value="HUPs"/>
    <property type="match status" value="1"/>
</dbReference>
<dbReference type="RefSeq" id="XP_020121250.1">
    <property type="nucleotide sequence ID" value="XM_020265836.1"/>
</dbReference>
<dbReference type="GO" id="GO:0000049">
    <property type="term" value="F:tRNA binding"/>
    <property type="evidence" value="ECO:0007669"/>
    <property type="project" value="InterPro"/>
</dbReference>
<dbReference type="HAMAP" id="MF_03054">
    <property type="entry name" value="CTU2"/>
    <property type="match status" value="1"/>
</dbReference>
<sequence>MPGKEISDICIYCKDSEAIASIRGRRLCRNCFIDYANSKASRGMTSYRPHKNTATYKLLLPLSLGISSSSLLHMLDRLQQRQVSASLGRAGYDVHVLIVDPSTIHPGHTDVQSNVDAVKASFPRHTFTTVPLHSIFQYDATIKDTLCDFGFVDEGFDSDKARLDAFRASLSTATARDDIDNLLLVRLIVAFAKTNSCDGIVWGDSDSRLAAKTLANVAKGRGASTTWQVCDGVSPWGIDFCFPLRELYKFELELYVQQLPELASITVPDLQSQENSSNRNLSIDGLMNQYVKTQGEKYPGVMANVVRIVNKLQPISSNKQDARCPLCSTPVERTALSGDNEASTISMCYACLRSRADILQDSSSN</sequence>
<name>A0A225AZJ0_TALAT</name>
<dbReference type="InterPro" id="IPR019407">
    <property type="entry name" value="CTU2"/>
</dbReference>
<dbReference type="Proteomes" id="UP000214365">
    <property type="component" value="Unassembled WGS sequence"/>
</dbReference>
<evidence type="ECO:0000313" key="4">
    <source>
        <dbReference type="EMBL" id="OKL61129.1"/>
    </source>
</evidence>
<dbReference type="PANTHER" id="PTHR20882">
    <property type="entry name" value="CYTOPLASMIC TRNA 2-THIOLATION PROTEIN 2"/>
    <property type="match status" value="1"/>
</dbReference>
<dbReference type="SUPFAM" id="SSF52402">
    <property type="entry name" value="Adenine nucleotide alpha hydrolases-like"/>
    <property type="match status" value="1"/>
</dbReference>
<protein>
    <recommendedName>
        <fullName evidence="3">Cytoplasmic tRNA 2-thiolation protein 2</fullName>
    </recommendedName>
</protein>
<reference evidence="4 5" key="1">
    <citation type="submission" date="2015-06" db="EMBL/GenBank/DDBJ databases">
        <title>Talaromyces atroroseus IBT 11181 draft genome.</title>
        <authorList>
            <person name="Rasmussen K.B."/>
            <person name="Rasmussen S."/>
            <person name="Petersen B."/>
            <person name="Sicheritz-Ponten T."/>
            <person name="Mortensen U.H."/>
            <person name="Thrane U."/>
        </authorList>
    </citation>
    <scope>NUCLEOTIDE SEQUENCE [LARGE SCALE GENOMIC DNA]</scope>
    <source>
        <strain evidence="4 5">IBT 11181</strain>
    </source>
</reference>
<evidence type="ECO:0000256" key="3">
    <source>
        <dbReference type="HAMAP-Rule" id="MF_03054"/>
    </source>
</evidence>
<comment type="pathway">
    <text evidence="3">tRNA modification; 5-methoxycarbonylmethyl-2-thiouridine-tRNA biosynthesis.</text>
</comment>
<dbReference type="STRING" id="1441469.A0A225AZJ0"/>
<dbReference type="GO" id="GO:0016783">
    <property type="term" value="F:sulfurtransferase activity"/>
    <property type="evidence" value="ECO:0007669"/>
    <property type="project" value="TreeGrafter"/>
</dbReference>
<dbReference type="EMBL" id="LFMY01000004">
    <property type="protein sequence ID" value="OKL61129.1"/>
    <property type="molecule type" value="Genomic_DNA"/>
</dbReference>
<proteinExistence type="inferred from homology"/>
<dbReference type="OrthoDB" id="25129at2759"/>
<comment type="similarity">
    <text evidence="3">Belongs to the CTU2/NCS2 family.</text>
</comment>
<dbReference type="UniPathway" id="UPA00988"/>
<accession>A0A225AZJ0</accession>
<keyword evidence="2 3" id="KW-0819">tRNA processing</keyword>
<dbReference type="InterPro" id="IPR014729">
    <property type="entry name" value="Rossmann-like_a/b/a_fold"/>
</dbReference>
<dbReference type="GO" id="GO:0016779">
    <property type="term" value="F:nucleotidyltransferase activity"/>
    <property type="evidence" value="ECO:0007669"/>
    <property type="project" value="UniProtKB-UniRule"/>
</dbReference>
<dbReference type="GeneID" id="31003281"/>
<dbReference type="GO" id="GO:0032447">
    <property type="term" value="P:protein urmylation"/>
    <property type="evidence" value="ECO:0007669"/>
    <property type="project" value="UniProtKB-UniRule"/>
</dbReference>
<evidence type="ECO:0000256" key="2">
    <source>
        <dbReference type="ARBA" id="ARBA00022694"/>
    </source>
</evidence>
<dbReference type="PANTHER" id="PTHR20882:SF14">
    <property type="entry name" value="CYTOPLASMIC TRNA 2-THIOLATION PROTEIN 2"/>
    <property type="match status" value="1"/>
</dbReference>